<dbReference type="GO" id="GO:0033194">
    <property type="term" value="P:response to hydroperoxide"/>
    <property type="evidence" value="ECO:0007669"/>
    <property type="project" value="TreeGrafter"/>
</dbReference>
<protein>
    <recommendedName>
        <fullName evidence="3">Peroxide stress protein YaaA</fullName>
    </recommendedName>
</protein>
<dbReference type="InParanoid" id="A0A263CYR2"/>
<proteinExistence type="predicted"/>
<organism evidence="1 2">
    <name type="scientific">Amycolatopsis antarctica</name>
    <dbReference type="NCBI Taxonomy" id="1854586"/>
    <lineage>
        <taxon>Bacteria</taxon>
        <taxon>Bacillati</taxon>
        <taxon>Actinomycetota</taxon>
        <taxon>Actinomycetes</taxon>
        <taxon>Pseudonocardiales</taxon>
        <taxon>Pseudonocardiaceae</taxon>
        <taxon>Amycolatopsis</taxon>
    </lineage>
</organism>
<evidence type="ECO:0000313" key="1">
    <source>
        <dbReference type="EMBL" id="OZM70245.1"/>
    </source>
</evidence>
<reference evidence="1 2" key="1">
    <citation type="submission" date="2017-07" db="EMBL/GenBank/DDBJ databases">
        <title>Amycolatopsis antarcticus sp. nov., isolated from the surface of an Antarcticus brown macroalga.</title>
        <authorList>
            <person name="Wang J."/>
            <person name="Leiva S."/>
            <person name="Huang J."/>
            <person name="Huang Y."/>
        </authorList>
    </citation>
    <scope>NUCLEOTIDE SEQUENCE [LARGE SCALE GENOMIC DNA]</scope>
    <source>
        <strain evidence="1 2">AU-G6</strain>
    </source>
</reference>
<dbReference type="AlphaFoldDB" id="A0A263CYR2"/>
<dbReference type="PANTHER" id="PTHR30283">
    <property type="entry name" value="PEROXIDE STRESS RESPONSE PROTEIN YAAA"/>
    <property type="match status" value="1"/>
</dbReference>
<dbReference type="Pfam" id="PF03883">
    <property type="entry name" value="H2O2_YaaD"/>
    <property type="match status" value="1"/>
</dbReference>
<dbReference type="EMBL" id="NKYE01000022">
    <property type="protein sequence ID" value="OZM70245.1"/>
    <property type="molecule type" value="Genomic_DNA"/>
</dbReference>
<comment type="caution">
    <text evidence="1">The sequence shown here is derived from an EMBL/GenBank/DDBJ whole genome shotgun (WGS) entry which is preliminary data.</text>
</comment>
<dbReference type="NCBIfam" id="NF002544">
    <property type="entry name" value="PRK02101.2-1"/>
    <property type="match status" value="1"/>
</dbReference>
<dbReference type="PANTHER" id="PTHR30283:SF4">
    <property type="entry name" value="PEROXIDE STRESS RESISTANCE PROTEIN YAAA"/>
    <property type="match status" value="1"/>
</dbReference>
<accession>A0A263CYR2</accession>
<evidence type="ECO:0000313" key="2">
    <source>
        <dbReference type="Proteomes" id="UP000242444"/>
    </source>
</evidence>
<evidence type="ECO:0008006" key="3">
    <source>
        <dbReference type="Google" id="ProtNLM"/>
    </source>
</evidence>
<dbReference type="Proteomes" id="UP000242444">
    <property type="component" value="Unassembled WGS sequence"/>
</dbReference>
<name>A0A263CYR2_9PSEU</name>
<dbReference type="OrthoDB" id="3210767at2"/>
<sequence length="247" mass="25994">MLVLLPPSETKAGGGRGRPLDLDALSFPDLNPVRAKVADALTELARDVTASLAALGLSERQHEEVARNAELWTAPTAPALLRYTGVLYEAMDLTGFRAPQLAKAGRRLAVASALFGLVRANDPIPAYRLSGDSVLPGTGGLRPLWRPALEPVLDGVEGLVVDLRSGAYAALARVPDAVTVRVVTVNAAGVRTTVSHFNKAYKGKLAGVLARAPREPSTVEGLVRLASRSGIALERTGDRALELVTPT</sequence>
<gene>
    <name evidence="1" type="ORF">CFN78_26380</name>
</gene>
<keyword evidence="2" id="KW-1185">Reference proteome</keyword>
<dbReference type="GO" id="GO:0005829">
    <property type="term" value="C:cytosol"/>
    <property type="evidence" value="ECO:0007669"/>
    <property type="project" value="TreeGrafter"/>
</dbReference>
<dbReference type="InterPro" id="IPR005583">
    <property type="entry name" value="YaaA"/>
</dbReference>
<dbReference type="RefSeq" id="WP_094865749.1">
    <property type="nucleotide sequence ID" value="NZ_NKYE01000022.1"/>
</dbReference>